<feature type="transmembrane region" description="Helical" evidence="6">
    <location>
        <begin position="400"/>
        <end position="422"/>
    </location>
</feature>
<dbReference type="EMBL" id="BMQJ01000028">
    <property type="protein sequence ID" value="GGQ30822.1"/>
    <property type="molecule type" value="Genomic_DNA"/>
</dbReference>
<dbReference type="PANTHER" id="PTHR30287">
    <property type="entry name" value="MEMBRANE COMPONENT OF PREDICTED ABC SUPERFAMILY METABOLITE UPTAKE TRANSPORTER"/>
    <property type="match status" value="1"/>
</dbReference>
<organism evidence="8 9">
    <name type="scientific">Streptosporangium pseudovulgare</name>
    <dbReference type="NCBI Taxonomy" id="35765"/>
    <lineage>
        <taxon>Bacteria</taxon>
        <taxon>Bacillati</taxon>
        <taxon>Actinomycetota</taxon>
        <taxon>Actinomycetes</taxon>
        <taxon>Streptosporangiales</taxon>
        <taxon>Streptosporangiaceae</taxon>
        <taxon>Streptosporangium</taxon>
    </lineage>
</organism>
<feature type="transmembrane region" description="Helical" evidence="6">
    <location>
        <begin position="737"/>
        <end position="759"/>
    </location>
</feature>
<keyword evidence="4 6" id="KW-1133">Transmembrane helix</keyword>
<comment type="subcellular location">
    <subcellularLocation>
        <location evidence="1">Cell membrane</location>
        <topology evidence="1">Multi-pass membrane protein</topology>
    </subcellularLocation>
</comment>
<feature type="domain" description="ABC3 transporter permease C-terminal" evidence="7">
    <location>
        <begin position="262"/>
        <end position="380"/>
    </location>
</feature>
<reference evidence="9" key="1">
    <citation type="journal article" date="2019" name="Int. J. Syst. Evol. Microbiol.">
        <title>The Global Catalogue of Microorganisms (GCM) 10K type strain sequencing project: providing services to taxonomists for standard genome sequencing and annotation.</title>
        <authorList>
            <consortium name="The Broad Institute Genomics Platform"/>
            <consortium name="The Broad Institute Genome Sequencing Center for Infectious Disease"/>
            <person name="Wu L."/>
            <person name="Ma J."/>
        </authorList>
    </citation>
    <scope>NUCLEOTIDE SEQUENCE [LARGE SCALE GENOMIC DNA]</scope>
    <source>
        <strain evidence="9">JCM 3115</strain>
    </source>
</reference>
<evidence type="ECO:0000313" key="8">
    <source>
        <dbReference type="EMBL" id="GGQ30822.1"/>
    </source>
</evidence>
<dbReference type="RefSeq" id="WP_189250803.1">
    <property type="nucleotide sequence ID" value="NZ_BMQJ01000028.1"/>
</dbReference>
<keyword evidence="9" id="KW-1185">Reference proteome</keyword>
<feature type="transmembrane region" description="Helical" evidence="6">
    <location>
        <begin position="309"/>
        <end position="331"/>
    </location>
</feature>
<dbReference type="Pfam" id="PF02687">
    <property type="entry name" value="FtsX"/>
    <property type="match status" value="2"/>
</dbReference>
<feature type="transmembrane region" description="Helical" evidence="6">
    <location>
        <begin position="351"/>
        <end position="368"/>
    </location>
</feature>
<feature type="transmembrane region" description="Helical" evidence="6">
    <location>
        <begin position="254"/>
        <end position="281"/>
    </location>
</feature>
<dbReference type="PROSITE" id="PS51257">
    <property type="entry name" value="PROKAR_LIPOPROTEIN"/>
    <property type="match status" value="1"/>
</dbReference>
<dbReference type="Proteomes" id="UP000611554">
    <property type="component" value="Unassembled WGS sequence"/>
</dbReference>
<evidence type="ECO:0000256" key="4">
    <source>
        <dbReference type="ARBA" id="ARBA00022989"/>
    </source>
</evidence>
<dbReference type="InterPro" id="IPR038766">
    <property type="entry name" value="Membrane_comp_ABC_pdt"/>
</dbReference>
<dbReference type="InterPro" id="IPR003838">
    <property type="entry name" value="ABC3_permease_C"/>
</dbReference>
<dbReference type="PANTHER" id="PTHR30287:SF1">
    <property type="entry name" value="INNER MEMBRANE PROTEIN"/>
    <property type="match status" value="1"/>
</dbReference>
<feature type="transmembrane region" description="Helical" evidence="6">
    <location>
        <begin position="779"/>
        <end position="798"/>
    </location>
</feature>
<evidence type="ECO:0000256" key="3">
    <source>
        <dbReference type="ARBA" id="ARBA00022692"/>
    </source>
</evidence>
<evidence type="ECO:0000256" key="6">
    <source>
        <dbReference type="SAM" id="Phobius"/>
    </source>
</evidence>
<evidence type="ECO:0000256" key="1">
    <source>
        <dbReference type="ARBA" id="ARBA00004651"/>
    </source>
</evidence>
<keyword evidence="5 6" id="KW-0472">Membrane</keyword>
<evidence type="ECO:0000313" key="9">
    <source>
        <dbReference type="Proteomes" id="UP000611554"/>
    </source>
</evidence>
<keyword evidence="2" id="KW-1003">Cell membrane</keyword>
<protein>
    <submittedName>
        <fullName evidence="8">ABC transporter permease</fullName>
    </submittedName>
</protein>
<feature type="domain" description="ABC3 transporter permease C-terminal" evidence="7">
    <location>
        <begin position="693"/>
        <end position="806"/>
    </location>
</feature>
<evidence type="ECO:0000256" key="5">
    <source>
        <dbReference type="ARBA" id="ARBA00023136"/>
    </source>
</evidence>
<evidence type="ECO:0000259" key="7">
    <source>
        <dbReference type="Pfam" id="PF02687"/>
    </source>
</evidence>
<feature type="transmembrane region" description="Helical" evidence="6">
    <location>
        <begin position="434"/>
        <end position="460"/>
    </location>
</feature>
<proteinExistence type="predicted"/>
<gene>
    <name evidence="8" type="ORF">GCM10010140_71150</name>
</gene>
<sequence length="816" mass="82764">MISLAMRTIRHRGAAFAGAFVALLCAAALVCACGMLLETGLRGSVAPERYAGTPVVVTGDRFARETISKSAEKTKTKAKPLAERAWVPVSLAERLRRLPGVSRVVTEVTFPLYVAGRPFEGHGWESAALTPFTLSAGRAPRADGEVAVEAGAGLRPGARVPVRTPAGDRTYLVTGVTAQDLPGRETLFLSPAEARRLAGRPGMVSAVGVFPAVDVSAALREAAAAPGGVRALAATGDERGVVEFPDAEQARVRLISLGGALGGTSLLVAILVVVGTSALSVQQRQREIALLRAVAATPGQVRKMLGGEALLVGAVAGLVGAAVGIGLGFWLRSRFVALGAMPPNLRLVVSPFPAFAALAATVAAAWAASRLSARRAVRIRPVEALGEVTLPAALLPTGRLVAGLLCAGGGVALTLVLSSLSTEAAASPVTMLTALVWTVAVALLGPLVARVAATLVGAPLRAFRASGHLAAANLRAGAPRLASIITPLSLMVAMTCTILFTQTTVEDAARREAAAGTVAGHVLGPHLPSGAAAAMRGLPGVEAVTEVLHTSVRVGLEKYGAQGVTGEGLGRTLDLGVVAGRLDGLGEDAVAVSRTAAERLGVRVGGRLRLTLGDGTPADLRVTAIYHRGLGFGDLTLSHALVARHVDDPLGTALVSAPSLTRADLARAVPGTGVAETAGAAWAGPANAEVNYVAMGLIIAFTAIAVVNTLAMSTSARSRELALLRLVGTTRRQARRMLGLETLVAIAVAVALGTGIALVTLTAFSTGMTGSTAPYVPPLGYLAVVGAAALLALAATALPARVVLGRHPAEAVGARE</sequence>
<evidence type="ECO:0000256" key="2">
    <source>
        <dbReference type="ARBA" id="ARBA00022475"/>
    </source>
</evidence>
<accession>A0ABQ2RGC5</accession>
<comment type="caution">
    <text evidence="8">The sequence shown here is derived from an EMBL/GenBank/DDBJ whole genome shotgun (WGS) entry which is preliminary data.</text>
</comment>
<feature type="transmembrane region" description="Helical" evidence="6">
    <location>
        <begin position="481"/>
        <end position="500"/>
    </location>
</feature>
<keyword evidence="3 6" id="KW-0812">Transmembrane</keyword>
<name>A0ABQ2RGC5_9ACTN</name>
<feature type="transmembrane region" description="Helical" evidence="6">
    <location>
        <begin position="692"/>
        <end position="716"/>
    </location>
</feature>